<dbReference type="PANTHER" id="PTHR30097">
    <property type="entry name" value="CATION EFFLUX SYSTEM PROTEIN CUSB"/>
    <property type="match status" value="1"/>
</dbReference>
<protein>
    <submittedName>
        <fullName evidence="6">Efflux RND transporter periplasmic adaptor subunit</fullName>
    </submittedName>
</protein>
<dbReference type="NCBIfam" id="TIGR01730">
    <property type="entry name" value="RND_mfp"/>
    <property type="match status" value="1"/>
</dbReference>
<dbReference type="Gene3D" id="2.40.420.20">
    <property type="match status" value="1"/>
</dbReference>
<evidence type="ECO:0000259" key="4">
    <source>
        <dbReference type="Pfam" id="PF25954"/>
    </source>
</evidence>
<dbReference type="InterPro" id="IPR051909">
    <property type="entry name" value="MFP_Cation_Efflux"/>
</dbReference>
<feature type="domain" description="CusB-like beta-barrel" evidence="4">
    <location>
        <begin position="232"/>
        <end position="301"/>
    </location>
</feature>
<keyword evidence="3" id="KW-0732">Signal</keyword>
<evidence type="ECO:0000259" key="5">
    <source>
        <dbReference type="Pfam" id="PF25973"/>
    </source>
</evidence>
<dbReference type="PROSITE" id="PS51257">
    <property type="entry name" value="PROKAR_LIPOPROTEIN"/>
    <property type="match status" value="1"/>
</dbReference>
<name>A0ABT1BWU6_9BACT</name>
<evidence type="ECO:0000256" key="1">
    <source>
        <dbReference type="ARBA" id="ARBA00009477"/>
    </source>
</evidence>
<dbReference type="RefSeq" id="WP_252760278.1">
    <property type="nucleotide sequence ID" value="NZ_JAMXLY010000008.1"/>
</dbReference>
<sequence>MKKIRSFILVLCAIMTVACSSHRQNKEGGEDRQTSTEIVLTDAQTQKLSVRTGDLLEHRFKNWMTANGRLKAMPQSMAAVTSLMGANVKNILVTEGQRVVRGQVLAYLSHPDLLELQSRYLTASSRMTYVYQEYLRQKKLYSAKVGSGKDFQQIQSEYHTLRGEIRTLGSQLQLLGIRPASVRRGKVITRIAVVSPISGIIERVNVQTGQYADPQMTLFNVVNTEHLFADLMVFEKDISKIRPGQFAVMTVQSAGRKIHGTVTSIGKVFDDQTHAVHVRVSINGSKNGLISGMYVQARISTAPVQRQAIPSDGVVDEGGIKYIFTVTEKQGKWHFQPQAIQTGIEEGGFTEILTPMGRHSEYALGNAYDLMSELKKGETGESD</sequence>
<dbReference type="SUPFAM" id="SSF111369">
    <property type="entry name" value="HlyD-like secretion proteins"/>
    <property type="match status" value="1"/>
</dbReference>
<keyword evidence="2" id="KW-0813">Transport</keyword>
<dbReference type="Gene3D" id="2.40.50.100">
    <property type="match status" value="1"/>
</dbReference>
<feature type="signal peptide" evidence="3">
    <location>
        <begin position="1"/>
        <end position="23"/>
    </location>
</feature>
<dbReference type="InterPro" id="IPR058792">
    <property type="entry name" value="Beta-barrel_RND_2"/>
</dbReference>
<keyword evidence="7" id="KW-1185">Reference proteome</keyword>
<dbReference type="InterPro" id="IPR058647">
    <property type="entry name" value="BSH_CzcB-like"/>
</dbReference>
<reference evidence="6 7" key="1">
    <citation type="submission" date="2022-06" db="EMBL/GenBank/DDBJ databases">
        <title>A taxonomic note on the genus Prevotella: Description of four novel genera and emended description of the genera Hallella and Xylanibacter.</title>
        <authorList>
            <person name="Hitch T.C.A."/>
        </authorList>
    </citation>
    <scope>NUCLEOTIDE SEQUENCE [LARGE SCALE GENOMIC DNA]</scope>
    <source>
        <strain evidence="6 7">DSM 100619</strain>
    </source>
</reference>
<comment type="caution">
    <text evidence="6">The sequence shown here is derived from an EMBL/GenBank/DDBJ whole genome shotgun (WGS) entry which is preliminary data.</text>
</comment>
<evidence type="ECO:0000256" key="3">
    <source>
        <dbReference type="SAM" id="SignalP"/>
    </source>
</evidence>
<proteinExistence type="inferred from homology"/>
<comment type="similarity">
    <text evidence="1">Belongs to the membrane fusion protein (MFP) (TC 8.A.1) family.</text>
</comment>
<dbReference type="Pfam" id="PF25973">
    <property type="entry name" value="BSH_CzcB"/>
    <property type="match status" value="1"/>
</dbReference>
<dbReference type="InterPro" id="IPR006143">
    <property type="entry name" value="RND_pump_MFP"/>
</dbReference>
<dbReference type="PANTHER" id="PTHR30097:SF4">
    <property type="entry name" value="SLR6042 PROTEIN"/>
    <property type="match status" value="1"/>
</dbReference>
<accession>A0ABT1BWU6</accession>
<dbReference type="Gene3D" id="1.10.287.470">
    <property type="entry name" value="Helix hairpin bin"/>
    <property type="match status" value="1"/>
</dbReference>
<feature type="chain" id="PRO_5046388319" evidence="3">
    <location>
        <begin position="24"/>
        <end position="383"/>
    </location>
</feature>
<evidence type="ECO:0000256" key="2">
    <source>
        <dbReference type="ARBA" id="ARBA00022448"/>
    </source>
</evidence>
<dbReference type="Pfam" id="PF25954">
    <property type="entry name" value="Beta-barrel_RND_2"/>
    <property type="match status" value="1"/>
</dbReference>
<evidence type="ECO:0000313" key="6">
    <source>
        <dbReference type="EMBL" id="MCO6024917.1"/>
    </source>
</evidence>
<evidence type="ECO:0000313" key="7">
    <source>
        <dbReference type="Proteomes" id="UP001204015"/>
    </source>
</evidence>
<gene>
    <name evidence="6" type="ORF">NG821_03490</name>
</gene>
<organism evidence="6 7">
    <name type="scientific">Segatella cerevisiae</name>
    <dbReference type="NCBI Taxonomy" id="2053716"/>
    <lineage>
        <taxon>Bacteria</taxon>
        <taxon>Pseudomonadati</taxon>
        <taxon>Bacteroidota</taxon>
        <taxon>Bacteroidia</taxon>
        <taxon>Bacteroidales</taxon>
        <taxon>Prevotellaceae</taxon>
        <taxon>Segatella</taxon>
    </lineage>
</organism>
<feature type="domain" description="CzcB-like barrel-sandwich hybrid" evidence="5">
    <location>
        <begin position="77"/>
        <end position="222"/>
    </location>
</feature>
<dbReference type="Proteomes" id="UP001204015">
    <property type="component" value="Unassembled WGS sequence"/>
</dbReference>
<dbReference type="EMBL" id="JAMXLY010000008">
    <property type="protein sequence ID" value="MCO6024917.1"/>
    <property type="molecule type" value="Genomic_DNA"/>
</dbReference>